<dbReference type="SUPFAM" id="SSF49764">
    <property type="entry name" value="HSP20-like chaperones"/>
    <property type="match status" value="1"/>
</dbReference>
<proteinExistence type="predicted"/>
<evidence type="ECO:0000313" key="3">
    <source>
        <dbReference type="EMBL" id="GBB94319.1"/>
    </source>
</evidence>
<dbReference type="Pfam" id="PF00011">
    <property type="entry name" value="HSP20"/>
    <property type="match status" value="1"/>
</dbReference>
<feature type="domain" description="SHSP" evidence="2">
    <location>
        <begin position="48"/>
        <end position="131"/>
    </location>
</feature>
<gene>
    <name evidence="4" type="ORF">RCL2_003011400</name>
    <name evidence="3" type="ORF">RclHR1_02330017</name>
</gene>
<dbReference type="EMBL" id="BEXD01001480">
    <property type="protein sequence ID" value="GBB94319.1"/>
    <property type="molecule type" value="Genomic_DNA"/>
</dbReference>
<dbReference type="Proteomes" id="UP000615446">
    <property type="component" value="Unassembled WGS sequence"/>
</dbReference>
<evidence type="ECO:0000256" key="1">
    <source>
        <dbReference type="SAM" id="MobiDB-lite"/>
    </source>
</evidence>
<reference evidence="4" key="2">
    <citation type="submission" date="2019-10" db="EMBL/GenBank/DDBJ databases">
        <title>Conservation and host-specific expression of non-tandemly repeated heterogenous ribosome RNA gene in arbuscular mycorrhizal fungi.</title>
        <authorList>
            <person name="Maeda T."/>
            <person name="Kobayashi Y."/>
            <person name="Nakagawa T."/>
            <person name="Ezawa T."/>
            <person name="Yamaguchi K."/>
            <person name="Bino T."/>
            <person name="Nishimoto Y."/>
            <person name="Shigenobu S."/>
            <person name="Kawaguchi M."/>
        </authorList>
    </citation>
    <scope>NUCLEOTIDE SEQUENCE</scope>
    <source>
        <strain evidence="4">HR1</strain>
    </source>
</reference>
<dbReference type="OrthoDB" id="1431247at2759"/>
<reference evidence="3 5" key="1">
    <citation type="submission" date="2017-11" db="EMBL/GenBank/DDBJ databases">
        <title>The genome of Rhizophagus clarus HR1 reveals common genetic basis of auxotrophy among arbuscular mycorrhizal fungi.</title>
        <authorList>
            <person name="Kobayashi Y."/>
        </authorList>
    </citation>
    <scope>NUCLEOTIDE SEQUENCE [LARGE SCALE GENOMIC DNA]</scope>
    <source>
        <strain evidence="3 5">HR1</strain>
    </source>
</reference>
<dbReference type="InterPro" id="IPR002068">
    <property type="entry name" value="A-crystallin/Hsp20_dom"/>
</dbReference>
<evidence type="ECO:0000313" key="5">
    <source>
        <dbReference type="Proteomes" id="UP000247702"/>
    </source>
</evidence>
<comment type="caution">
    <text evidence="3">The sequence shown here is derived from an EMBL/GenBank/DDBJ whole genome shotgun (WGS) entry which is preliminary data.</text>
</comment>
<feature type="region of interest" description="Disordered" evidence="1">
    <location>
        <begin position="1"/>
        <end position="23"/>
    </location>
</feature>
<protein>
    <recommendedName>
        <fullName evidence="2">SHSP domain-containing protein</fullName>
    </recommendedName>
</protein>
<accession>A0A2Z6R999</accession>
<evidence type="ECO:0000313" key="4">
    <source>
        <dbReference type="EMBL" id="GET03790.1"/>
    </source>
</evidence>
<dbReference type="AlphaFoldDB" id="A0A2Z6R999"/>
<dbReference type="EMBL" id="BLAL01000334">
    <property type="protein sequence ID" value="GET03790.1"/>
    <property type="molecule type" value="Genomic_DNA"/>
</dbReference>
<evidence type="ECO:0000259" key="2">
    <source>
        <dbReference type="Pfam" id="PF00011"/>
    </source>
</evidence>
<dbReference type="Proteomes" id="UP000247702">
    <property type="component" value="Unassembled WGS sequence"/>
</dbReference>
<organism evidence="3 5">
    <name type="scientific">Rhizophagus clarus</name>
    <dbReference type="NCBI Taxonomy" id="94130"/>
    <lineage>
        <taxon>Eukaryota</taxon>
        <taxon>Fungi</taxon>
        <taxon>Fungi incertae sedis</taxon>
        <taxon>Mucoromycota</taxon>
        <taxon>Glomeromycotina</taxon>
        <taxon>Glomeromycetes</taxon>
        <taxon>Glomerales</taxon>
        <taxon>Glomeraceae</taxon>
        <taxon>Rhizophagus</taxon>
    </lineage>
</organism>
<keyword evidence="5" id="KW-1185">Reference proteome</keyword>
<sequence length="160" mass="18464">MEDQKIEKIEKTEKTGKETYNETNDFDHYEIDEDASRCSNGITTFNSDEGLDIKIDLHDFDIEFKVLDNILVIFGKRKNTDNISSPGEGRRYKAFVRPILLSPDMNTEEIVKEVENGITHIKVLKNGTPKKLLDKNSCALCKFRECLHKHFPVLSEFLPQ</sequence>
<dbReference type="Gene3D" id="2.60.40.790">
    <property type="match status" value="1"/>
</dbReference>
<dbReference type="InterPro" id="IPR008978">
    <property type="entry name" value="HSP20-like_chaperone"/>
</dbReference>
<name>A0A2Z6R999_9GLOM</name>
<dbReference type="CDD" id="cd06464">
    <property type="entry name" value="ACD_sHsps-like"/>
    <property type="match status" value="1"/>
</dbReference>